<proteinExistence type="predicted"/>
<name>A0A3P4AYM9_9BURK</name>
<protein>
    <recommendedName>
        <fullName evidence="4">Type II secretion system protein H</fullName>
    </recommendedName>
</protein>
<feature type="transmembrane region" description="Helical" evidence="1">
    <location>
        <begin position="20"/>
        <end position="44"/>
    </location>
</feature>
<dbReference type="Pfam" id="PF07963">
    <property type="entry name" value="N_methyl"/>
    <property type="match status" value="1"/>
</dbReference>
<accession>A0A3P4AYM9</accession>
<dbReference type="Gene3D" id="3.30.700.10">
    <property type="entry name" value="Glycoprotein, Type 4 Pilin"/>
    <property type="match status" value="1"/>
</dbReference>
<dbReference type="OrthoDB" id="8851040at2"/>
<dbReference type="AlphaFoldDB" id="A0A3P4AYM9"/>
<dbReference type="EMBL" id="UWPJ01000008">
    <property type="protein sequence ID" value="VCU68671.1"/>
    <property type="molecule type" value="Genomic_DNA"/>
</dbReference>
<organism evidence="2 3">
    <name type="scientific">Pigmentiphaga humi</name>
    <dbReference type="NCBI Taxonomy" id="2478468"/>
    <lineage>
        <taxon>Bacteria</taxon>
        <taxon>Pseudomonadati</taxon>
        <taxon>Pseudomonadota</taxon>
        <taxon>Betaproteobacteria</taxon>
        <taxon>Burkholderiales</taxon>
        <taxon>Alcaligenaceae</taxon>
        <taxon>Pigmentiphaga</taxon>
    </lineage>
</organism>
<evidence type="ECO:0008006" key="4">
    <source>
        <dbReference type="Google" id="ProtNLM"/>
    </source>
</evidence>
<dbReference type="InterPro" id="IPR045584">
    <property type="entry name" value="Pilin-like"/>
</dbReference>
<reference evidence="2 3" key="1">
    <citation type="submission" date="2018-10" db="EMBL/GenBank/DDBJ databases">
        <authorList>
            <person name="Criscuolo A."/>
        </authorList>
    </citation>
    <scope>NUCLEOTIDE SEQUENCE [LARGE SCALE GENOMIC DNA]</scope>
    <source>
        <strain evidence="2">DnA1</strain>
    </source>
</reference>
<keyword evidence="1" id="KW-1133">Transmembrane helix</keyword>
<dbReference type="InterPro" id="IPR012902">
    <property type="entry name" value="N_methyl_site"/>
</dbReference>
<dbReference type="Proteomes" id="UP000277294">
    <property type="component" value="Unassembled WGS sequence"/>
</dbReference>
<dbReference type="SUPFAM" id="SSF54523">
    <property type="entry name" value="Pili subunits"/>
    <property type="match status" value="1"/>
</dbReference>
<dbReference type="PROSITE" id="PS00409">
    <property type="entry name" value="PROKAR_NTER_METHYL"/>
    <property type="match status" value="1"/>
</dbReference>
<evidence type="ECO:0000256" key="1">
    <source>
        <dbReference type="SAM" id="Phobius"/>
    </source>
</evidence>
<gene>
    <name evidence="2" type="ORF">PIGHUM_00729</name>
</gene>
<keyword evidence="3" id="KW-1185">Reference proteome</keyword>
<evidence type="ECO:0000313" key="2">
    <source>
        <dbReference type="EMBL" id="VCU68671.1"/>
    </source>
</evidence>
<keyword evidence="1" id="KW-0472">Membrane</keyword>
<evidence type="ECO:0000313" key="3">
    <source>
        <dbReference type="Proteomes" id="UP000277294"/>
    </source>
</evidence>
<dbReference type="NCBIfam" id="TIGR02532">
    <property type="entry name" value="IV_pilin_GFxxxE"/>
    <property type="match status" value="1"/>
</dbReference>
<dbReference type="RefSeq" id="WP_124077907.1">
    <property type="nucleotide sequence ID" value="NZ_UWPJ01000008.1"/>
</dbReference>
<keyword evidence="1" id="KW-0812">Transmembrane</keyword>
<sequence length="176" mass="19222">MPTSVPGTSEFRQPGNARHARGFTLIELMVVVVIIGIAAAAVTIRAFPDRRKLLLQDAERLAQLFAVAQGEVRADGRRILWEADQEGYRFVRRPRVLTPSGALSTGTSASGWDAFGRDELLRPRAWSDGPVAVQADPPGPPVFTSEWIPPPLVVRLRSADAIVTIVRDEAGRYAVQ</sequence>